<evidence type="ECO:0000256" key="5">
    <source>
        <dbReference type="ARBA" id="ARBA00023204"/>
    </source>
</evidence>
<evidence type="ECO:0000256" key="2">
    <source>
        <dbReference type="ARBA" id="ARBA00022759"/>
    </source>
</evidence>
<name>A0A939J6B3_9HYPH</name>
<dbReference type="GO" id="GO:0006298">
    <property type="term" value="P:mismatch repair"/>
    <property type="evidence" value="ECO:0007669"/>
    <property type="project" value="InterPro"/>
</dbReference>
<evidence type="ECO:0000256" key="1">
    <source>
        <dbReference type="ARBA" id="ARBA00022722"/>
    </source>
</evidence>
<dbReference type="AlphaFoldDB" id="A0A939J6B3"/>
<dbReference type="CDD" id="cd00221">
    <property type="entry name" value="Vsr"/>
    <property type="match status" value="1"/>
</dbReference>
<dbReference type="NCBIfam" id="TIGR00632">
    <property type="entry name" value="vsr"/>
    <property type="match status" value="1"/>
</dbReference>
<dbReference type="GO" id="GO:0004519">
    <property type="term" value="F:endonuclease activity"/>
    <property type="evidence" value="ECO:0007669"/>
    <property type="project" value="UniProtKB-KW"/>
</dbReference>
<dbReference type="Gene3D" id="3.40.960.10">
    <property type="entry name" value="VSR Endonuclease"/>
    <property type="match status" value="1"/>
</dbReference>
<dbReference type="Proteomes" id="UP000664779">
    <property type="component" value="Unassembled WGS sequence"/>
</dbReference>
<evidence type="ECO:0000256" key="6">
    <source>
        <dbReference type="ARBA" id="ARBA00029466"/>
    </source>
</evidence>
<organism evidence="7 8">
    <name type="scientific">Roseibium limicola</name>
    <dbReference type="NCBI Taxonomy" id="2816037"/>
    <lineage>
        <taxon>Bacteria</taxon>
        <taxon>Pseudomonadati</taxon>
        <taxon>Pseudomonadota</taxon>
        <taxon>Alphaproteobacteria</taxon>
        <taxon>Hyphomicrobiales</taxon>
        <taxon>Stappiaceae</taxon>
        <taxon>Roseibium</taxon>
    </lineage>
</organism>
<accession>A0A939J6B3</accession>
<keyword evidence="4" id="KW-0378">Hydrolase</keyword>
<reference evidence="7" key="1">
    <citation type="submission" date="2021-03" db="EMBL/GenBank/DDBJ databases">
        <title>Roseibium sp. CAU 1637 isolated from Incheon.</title>
        <authorList>
            <person name="Kim W."/>
        </authorList>
    </citation>
    <scope>NUCLEOTIDE SEQUENCE</scope>
    <source>
        <strain evidence="7">CAU 1637</strain>
    </source>
</reference>
<keyword evidence="8" id="KW-1185">Reference proteome</keyword>
<dbReference type="Pfam" id="PF03852">
    <property type="entry name" value="Vsr"/>
    <property type="match status" value="1"/>
</dbReference>
<sequence>MADIVDQKTRSRMMSGIRGKDTKPEIRIRKALFARGFRYRLHHKGLPGKPDLVFPRLKAVIFVNGCFWHMHDCALFKWPSTRVEFWRAKLEGNRRRDEVVHQQISELGWRQLTVWECSMKGRGRLEFDIVINEIERWLLSNEALGEIRGHGDI</sequence>
<keyword evidence="2 7" id="KW-0255">Endonuclease</keyword>
<keyword evidence="5" id="KW-0234">DNA repair</keyword>
<dbReference type="InterPro" id="IPR004603">
    <property type="entry name" value="DNA_mismatch_endonuc_vsr"/>
</dbReference>
<dbReference type="GO" id="GO:0016787">
    <property type="term" value="F:hydrolase activity"/>
    <property type="evidence" value="ECO:0007669"/>
    <property type="project" value="UniProtKB-KW"/>
</dbReference>
<gene>
    <name evidence="7" type="primary">vsr</name>
    <name evidence="7" type="ORF">J0X15_15760</name>
</gene>
<evidence type="ECO:0000313" key="8">
    <source>
        <dbReference type="Proteomes" id="UP000664779"/>
    </source>
</evidence>
<comment type="caution">
    <text evidence="7">The sequence shown here is derived from an EMBL/GenBank/DDBJ whole genome shotgun (WGS) entry which is preliminary data.</text>
</comment>
<dbReference type="SUPFAM" id="SSF52980">
    <property type="entry name" value="Restriction endonuclease-like"/>
    <property type="match status" value="1"/>
</dbReference>
<comment type="similarity">
    <text evidence="6">Belongs to the Vsr family.</text>
</comment>
<dbReference type="RefSeq" id="WP_206942745.1">
    <property type="nucleotide sequence ID" value="NZ_JAFLNF010000007.1"/>
</dbReference>
<evidence type="ECO:0000256" key="3">
    <source>
        <dbReference type="ARBA" id="ARBA00022763"/>
    </source>
</evidence>
<protein>
    <submittedName>
        <fullName evidence="7">DNA mismatch endonuclease Vsr</fullName>
    </submittedName>
</protein>
<evidence type="ECO:0000313" key="7">
    <source>
        <dbReference type="EMBL" id="MBO0346685.1"/>
    </source>
</evidence>
<dbReference type="EMBL" id="JAFLNF010000007">
    <property type="protein sequence ID" value="MBO0346685.1"/>
    <property type="molecule type" value="Genomic_DNA"/>
</dbReference>
<proteinExistence type="inferred from homology"/>
<keyword evidence="1" id="KW-0540">Nuclease</keyword>
<keyword evidence="3" id="KW-0227">DNA damage</keyword>
<dbReference type="InterPro" id="IPR011335">
    <property type="entry name" value="Restrct_endonuc-II-like"/>
</dbReference>
<evidence type="ECO:0000256" key="4">
    <source>
        <dbReference type="ARBA" id="ARBA00022801"/>
    </source>
</evidence>